<evidence type="ECO:0000256" key="3">
    <source>
        <dbReference type="ARBA" id="ARBA00022989"/>
    </source>
</evidence>
<keyword evidence="4 5" id="KW-0472">Membrane</keyword>
<gene>
    <name evidence="7" type="ORF">RUM44_005819</name>
</gene>
<comment type="caution">
    <text evidence="5">Lacks conserved residue(s) required for the propagation of feature annotation.</text>
</comment>
<dbReference type="EMBL" id="JAWJWF010000006">
    <property type="protein sequence ID" value="KAK6631293.1"/>
    <property type="molecule type" value="Genomic_DNA"/>
</dbReference>
<sequence>MSGFEDNFFDDNNPFSDPSVTEVTHQVGKNQSGLEGYSPFTSNTQSNSGPATSTVGPAIMHPTTQDISPNPPQYSKSPQSVAQYTVEELEKQRRELEERKANLDRREAELRNPNLNFRKNNWPPLPESFCIQPCFYQDINLEIPQAFQKIVRHLYYVWLFHGCVMVLNVIGGLALLFQFGEFVTFGVGILYLILFTPFSFLCWYRPAYKAFSGILRAIACFSSTSSGKPTVGSIVVGILVLMIAFCFVVLAAGQLLLLTRVHTIYRTSKVSFKKAQQEFTKEFLGNQHVRNAASDAAAATIRAQLGGNQQTNRY</sequence>
<feature type="compositionally biased region" description="Low complexity" evidence="6">
    <location>
        <begin position="10"/>
        <end position="19"/>
    </location>
</feature>
<keyword evidence="3 5" id="KW-1133">Transmembrane helix</keyword>
<keyword evidence="5" id="KW-0813">Transport</keyword>
<dbReference type="PANTHER" id="PTHR10687">
    <property type="entry name" value="SECRETORY CARRIER-ASSOCIATED MEMBRANE PROTEIN SCAMP"/>
    <property type="match status" value="1"/>
</dbReference>
<evidence type="ECO:0000256" key="1">
    <source>
        <dbReference type="ARBA" id="ARBA00004141"/>
    </source>
</evidence>
<evidence type="ECO:0000256" key="6">
    <source>
        <dbReference type="SAM" id="MobiDB-lite"/>
    </source>
</evidence>
<accession>A0ABR1AY61</accession>
<feature type="transmembrane region" description="Helical" evidence="5">
    <location>
        <begin position="182"/>
        <end position="203"/>
    </location>
</feature>
<reference evidence="7 8" key="1">
    <citation type="submission" date="2023-09" db="EMBL/GenBank/DDBJ databases">
        <title>Genomes of two closely related lineages of the louse Polyplax serrata with different host specificities.</title>
        <authorList>
            <person name="Martinu J."/>
            <person name="Tarabai H."/>
            <person name="Stefka J."/>
            <person name="Hypsa V."/>
        </authorList>
    </citation>
    <scope>NUCLEOTIDE SEQUENCE [LARGE SCALE GENOMIC DNA]</scope>
    <source>
        <strain evidence="7">98ZLc_SE</strain>
    </source>
</reference>
<comment type="similarity">
    <text evidence="5">Belongs to the SCAMP family.</text>
</comment>
<feature type="compositionally biased region" description="Polar residues" evidence="6">
    <location>
        <begin position="62"/>
        <end position="83"/>
    </location>
</feature>
<organism evidence="7 8">
    <name type="scientific">Polyplax serrata</name>
    <name type="common">Common mouse louse</name>
    <dbReference type="NCBI Taxonomy" id="468196"/>
    <lineage>
        <taxon>Eukaryota</taxon>
        <taxon>Metazoa</taxon>
        <taxon>Ecdysozoa</taxon>
        <taxon>Arthropoda</taxon>
        <taxon>Hexapoda</taxon>
        <taxon>Insecta</taxon>
        <taxon>Pterygota</taxon>
        <taxon>Neoptera</taxon>
        <taxon>Paraneoptera</taxon>
        <taxon>Psocodea</taxon>
        <taxon>Troctomorpha</taxon>
        <taxon>Phthiraptera</taxon>
        <taxon>Anoplura</taxon>
        <taxon>Polyplacidae</taxon>
        <taxon>Polyplax</taxon>
    </lineage>
</organism>
<comment type="subcellular location">
    <subcellularLocation>
        <location evidence="1 5">Membrane</location>
        <topology evidence="1 5">Multi-pass membrane protein</topology>
    </subcellularLocation>
</comment>
<evidence type="ECO:0000256" key="4">
    <source>
        <dbReference type="ARBA" id="ARBA00023136"/>
    </source>
</evidence>
<dbReference type="InterPro" id="IPR007273">
    <property type="entry name" value="SCAMP"/>
</dbReference>
<keyword evidence="2 5" id="KW-0812">Transmembrane</keyword>
<feature type="compositionally biased region" description="Polar residues" evidence="6">
    <location>
        <begin position="21"/>
        <end position="55"/>
    </location>
</feature>
<dbReference type="Proteomes" id="UP001359485">
    <property type="component" value="Unassembled WGS sequence"/>
</dbReference>
<proteinExistence type="inferred from homology"/>
<feature type="region of interest" description="Disordered" evidence="6">
    <location>
        <begin position="1"/>
        <end position="83"/>
    </location>
</feature>
<feature type="transmembrane region" description="Helical" evidence="5">
    <location>
        <begin position="154"/>
        <end position="176"/>
    </location>
</feature>
<evidence type="ECO:0000313" key="7">
    <source>
        <dbReference type="EMBL" id="KAK6631293.1"/>
    </source>
</evidence>
<feature type="transmembrane region" description="Helical" evidence="5">
    <location>
        <begin position="233"/>
        <end position="258"/>
    </location>
</feature>
<comment type="caution">
    <text evidence="7">The sequence shown here is derived from an EMBL/GenBank/DDBJ whole genome shotgun (WGS) entry which is preliminary data.</text>
</comment>
<dbReference type="PANTHER" id="PTHR10687:SF2">
    <property type="entry name" value="SECRETORY CARRIER-ASSOCIATED MEMBRANE PROTEIN"/>
    <property type="match status" value="1"/>
</dbReference>
<keyword evidence="8" id="KW-1185">Reference proteome</keyword>
<evidence type="ECO:0000256" key="2">
    <source>
        <dbReference type="ARBA" id="ARBA00022692"/>
    </source>
</evidence>
<evidence type="ECO:0000313" key="8">
    <source>
        <dbReference type="Proteomes" id="UP001359485"/>
    </source>
</evidence>
<evidence type="ECO:0000256" key="5">
    <source>
        <dbReference type="RuleBase" id="RU363122"/>
    </source>
</evidence>
<name>A0ABR1AY61_POLSC</name>
<dbReference type="Pfam" id="PF04144">
    <property type="entry name" value="SCAMP"/>
    <property type="match status" value="1"/>
</dbReference>
<protein>
    <recommendedName>
        <fullName evidence="5">Secretory carrier-associated membrane protein</fullName>
        <shortName evidence="5">Secretory carrier membrane protein</shortName>
    </recommendedName>
</protein>